<dbReference type="RefSeq" id="WP_051378012.1">
    <property type="nucleotide sequence ID" value="NZ_AXWS01000007.1"/>
</dbReference>
<proteinExistence type="predicted"/>
<dbReference type="AlphaFoldDB" id="A0A8B6X9A8"/>
<evidence type="ECO:0000256" key="1">
    <source>
        <dbReference type="SAM" id="MobiDB-lite"/>
    </source>
</evidence>
<dbReference type="OrthoDB" id="147470at2"/>
<reference evidence="3" key="1">
    <citation type="submission" date="2025-08" db="UniProtKB">
        <authorList>
            <consortium name="RefSeq"/>
        </authorList>
    </citation>
    <scope>IDENTIFICATION</scope>
</reference>
<evidence type="ECO:0000313" key="3">
    <source>
        <dbReference type="RefSeq" id="WP_051378012.1"/>
    </source>
</evidence>
<dbReference type="Proteomes" id="UP000675920">
    <property type="component" value="Unplaced"/>
</dbReference>
<evidence type="ECO:0000313" key="2">
    <source>
        <dbReference type="Proteomes" id="UP000675920"/>
    </source>
</evidence>
<sequence length="912" mass="92781">MGCCSGYNFAPAPDAALDPNQRVNFSFGMVLGVDDFRQEHTYLATRDERALRELIGYGAITGLAVGTNVVGTQVEVQVAPGLALLPDGKLVGVAAAQCARLDEWLAGPGKSGADGKTGAASVYVVLRHVEITGTPVPIPGEPCRAEDSLIADSRIADGFTLDFSWTPPSQAEDAALRTFAAWLRRVEVRDAPAPEPSVADFQAAVETQVKQAIANAARWFDGSDPSRPPQAATPLPDPDPAPGGASPEGPTLVIPRARYAEFINAAFDVWVRRLRADAMAHFGPVPAAEATAEAGLLLAAIDITLDAGSLQFPEDVAQTAVARWLGRAQLAHLRLLQEWLLTNAENDAPREADYLLGRFDARLPNAQALDVDFAAHEHAITRVDFIDAPTDAEPEGRKAVLRPAVKWPGGADPAAGGPDYYGPGMSQPIPVSDGGTGQAVGPARGQLLTGVAEVAGTPAHFALGWLRPVQHTPTGTDAIATNLVVDPDSAAPDILIDTIQNLGPLDSPEFAGLTITGALSTDSLEVSGAAHVGDTLGVDGNASVGGALDVTGGAHVDDSLDVGGAATIGGALSVTGDIGAGGSVSAGTAVNAGSDVNAGGNVTAGGGVSATGDVQAGGNVTAEGGIGAKGDIKSEGTVHGEAGLSSGATLSVAGDATISGVLDLGQPLAAGEGGTGLDTPPRKQQVLVGHPDDSGRYVLANLADSPSVIVRLQQTGASPPAPEEWTLSFDAVGGNDSGSGGLALPVATGQGGTGTADQPAFAQILSGNGEGAYDVGDLRPAVAGRHITVSKVEKDITIDTTPQTHWALRVVSDMTKGNALTGTDHVVVIAQEGDKLEFNLGPAQEQRVVTVKSALLKSPVTLLAAGTVRAGEGKSLIDTQETLVLEPQRSVTLIGHAGRLAATSVWYVIGRA</sequence>
<name>A0A8B6X9A8_9BURK</name>
<keyword evidence="2" id="KW-1185">Reference proteome</keyword>
<protein>
    <submittedName>
        <fullName evidence="3">Uncharacterized protein</fullName>
    </submittedName>
</protein>
<organism evidence="2 3">
    <name type="scientific">Derxia gummosa DSM 723</name>
    <dbReference type="NCBI Taxonomy" id="1121388"/>
    <lineage>
        <taxon>Bacteria</taxon>
        <taxon>Pseudomonadati</taxon>
        <taxon>Pseudomonadota</taxon>
        <taxon>Betaproteobacteria</taxon>
        <taxon>Burkholderiales</taxon>
        <taxon>Alcaligenaceae</taxon>
        <taxon>Derxia</taxon>
    </lineage>
</organism>
<feature type="region of interest" description="Disordered" evidence="1">
    <location>
        <begin position="219"/>
        <end position="250"/>
    </location>
</feature>
<accession>A0A8B6X9A8</accession>